<evidence type="ECO:0000313" key="2">
    <source>
        <dbReference type="Proteomes" id="UP000028493"/>
    </source>
</evidence>
<protein>
    <submittedName>
        <fullName evidence="1">Uncharacterized protein</fullName>
    </submittedName>
</protein>
<organism evidence="1 2">
    <name type="scientific">Xenorhabdus bovienii str. kraussei Becker Underwood</name>
    <dbReference type="NCBI Taxonomy" id="1398204"/>
    <lineage>
        <taxon>Bacteria</taxon>
        <taxon>Pseudomonadati</taxon>
        <taxon>Pseudomonadota</taxon>
        <taxon>Gammaproteobacteria</taxon>
        <taxon>Enterobacterales</taxon>
        <taxon>Morganellaceae</taxon>
        <taxon>Xenorhabdus</taxon>
    </lineage>
</organism>
<name>A0A077PSD6_XENBV</name>
<dbReference type="EMBL" id="CBSZ010000141">
    <property type="protein sequence ID" value="CDH23963.1"/>
    <property type="molecule type" value="Genomic_DNA"/>
</dbReference>
<proteinExistence type="predicted"/>
<accession>A0A077PSD6</accession>
<comment type="caution">
    <text evidence="1">The sequence shown here is derived from an EMBL/GenBank/DDBJ whole genome shotgun (WGS) entry which is preliminary data.</text>
</comment>
<gene>
    <name evidence="1" type="ORF">XBKB1_2250007</name>
</gene>
<reference evidence="1" key="1">
    <citation type="submission" date="2013-07" db="EMBL/GenBank/DDBJ databases">
        <title>Sub-species coevolution in mutualistic symbiosis.</title>
        <authorList>
            <person name="Murfin K."/>
            <person name="Klassen J."/>
            <person name="Lee M."/>
            <person name="Forst S."/>
            <person name="Stock P."/>
            <person name="Goodrich-Blair H."/>
        </authorList>
    </citation>
    <scope>NUCLEOTIDE SEQUENCE [LARGE SCALE GENOMIC DNA]</scope>
    <source>
        <strain evidence="1">Kraussei Becker Underwood</strain>
    </source>
</reference>
<dbReference type="Proteomes" id="UP000028493">
    <property type="component" value="Unassembled WGS sequence"/>
</dbReference>
<dbReference type="HOGENOM" id="CLU_2848858_0_0_6"/>
<evidence type="ECO:0000313" key="1">
    <source>
        <dbReference type="EMBL" id="CDH23963.1"/>
    </source>
</evidence>
<sequence length="65" mass="7395">MTTTGSETSIEASSFLNAETVVMRGEVDRVMGFSNNEIQLLMKEYTQITDESIYGPYMDMICFHM</sequence>
<dbReference type="AlphaFoldDB" id="A0A077PSD6"/>